<evidence type="ECO:0000256" key="4">
    <source>
        <dbReference type="ARBA" id="ARBA00011245"/>
    </source>
</evidence>
<dbReference type="Pfam" id="PF01379">
    <property type="entry name" value="Porphobil_deam"/>
    <property type="match status" value="1"/>
</dbReference>
<gene>
    <name evidence="8 11" type="primary">hemC</name>
    <name evidence="11" type="ORF">NNJEOMEG_01098</name>
</gene>
<dbReference type="NCBIfam" id="TIGR00212">
    <property type="entry name" value="hemC"/>
    <property type="match status" value="1"/>
</dbReference>
<name>A0A6V8LUF0_9BACT</name>
<comment type="catalytic activity">
    <reaction evidence="7 8">
        <text>4 porphobilinogen + H2O = hydroxymethylbilane + 4 NH4(+)</text>
        <dbReference type="Rhea" id="RHEA:13185"/>
        <dbReference type="ChEBI" id="CHEBI:15377"/>
        <dbReference type="ChEBI" id="CHEBI:28938"/>
        <dbReference type="ChEBI" id="CHEBI:57845"/>
        <dbReference type="ChEBI" id="CHEBI:58126"/>
        <dbReference type="EC" id="2.5.1.61"/>
    </reaction>
</comment>
<dbReference type="HAMAP" id="MF_00260">
    <property type="entry name" value="Porphobil_deam"/>
    <property type="match status" value="1"/>
</dbReference>
<keyword evidence="6 8" id="KW-0627">Porphyrin biosynthesis</keyword>
<dbReference type="PANTHER" id="PTHR11557">
    <property type="entry name" value="PORPHOBILINOGEN DEAMINASE"/>
    <property type="match status" value="1"/>
</dbReference>
<dbReference type="GO" id="GO:0005737">
    <property type="term" value="C:cytoplasm"/>
    <property type="evidence" value="ECO:0007669"/>
    <property type="project" value="UniProtKB-UniRule"/>
</dbReference>
<dbReference type="EC" id="2.5.1.61" evidence="8"/>
<feature type="modified residue" description="S-(dipyrrolylmethanemethyl)cysteine" evidence="8">
    <location>
        <position position="249"/>
    </location>
</feature>
<dbReference type="PIRSF" id="PIRSF001438">
    <property type="entry name" value="4pyrrol_synth_OHMeBilane_synth"/>
    <property type="match status" value="1"/>
</dbReference>
<dbReference type="PRINTS" id="PR00151">
    <property type="entry name" value="PORPHBDMNASE"/>
</dbReference>
<dbReference type="Proteomes" id="UP000494245">
    <property type="component" value="Unassembled WGS sequence"/>
</dbReference>
<feature type="domain" description="Porphobilinogen deaminase N-terminal" evidence="9">
    <location>
        <begin position="13"/>
        <end position="220"/>
    </location>
</feature>
<sequence>MLRRELLNVQMSLTIATRGSKLALWQAHHIKGLLEARHPGLGVQLLILKTQGDKILDVPLAKVGGKGLFVKEIEEALADGRADLAVHSMKDVPVERRPGLVLGPIPRREDLADALLATQYPSLEALPRRAVVGTSSLRRQAQLLALRPDLEIRMLRGNLDTRVGKLLDGQFDAIVVAAAGLNRLGLTAPHNVRLGPPDFLPAVAQGALGLEFRADDAKTRDLTAFLDHPDTRDAVDAERAFLARLEGGCQVPIAAHGRLEGDQVALTGLVADPDGKRPVRAERRAPRGQAMELGRLVAEDVLAQGGGDILRAVYGQGKA</sequence>
<dbReference type="GO" id="GO:0004418">
    <property type="term" value="F:hydroxymethylbilane synthase activity"/>
    <property type="evidence" value="ECO:0007669"/>
    <property type="project" value="UniProtKB-UniRule"/>
</dbReference>
<comment type="similarity">
    <text evidence="3 8">Belongs to the HMBS family.</text>
</comment>
<evidence type="ECO:0000256" key="1">
    <source>
        <dbReference type="ARBA" id="ARBA00002869"/>
    </source>
</evidence>
<dbReference type="CDD" id="cd13646">
    <property type="entry name" value="PBP2_EcHMBS_like"/>
    <property type="match status" value="1"/>
</dbReference>
<evidence type="ECO:0000256" key="3">
    <source>
        <dbReference type="ARBA" id="ARBA00005638"/>
    </source>
</evidence>
<evidence type="ECO:0000259" key="10">
    <source>
        <dbReference type="Pfam" id="PF03900"/>
    </source>
</evidence>
<dbReference type="InterPro" id="IPR022419">
    <property type="entry name" value="Porphobilin_deaminase_cofac_BS"/>
</dbReference>
<comment type="miscellaneous">
    <text evidence="8">The porphobilinogen subunits are added to the dipyrromethane group.</text>
</comment>
<dbReference type="SUPFAM" id="SSF53850">
    <property type="entry name" value="Periplasmic binding protein-like II"/>
    <property type="match status" value="1"/>
</dbReference>
<dbReference type="SUPFAM" id="SSF54782">
    <property type="entry name" value="Porphobilinogen deaminase (hydroxymethylbilane synthase), C-terminal domain"/>
    <property type="match status" value="1"/>
</dbReference>
<dbReference type="EMBL" id="BLTE01000003">
    <property type="protein sequence ID" value="GFK93267.1"/>
    <property type="molecule type" value="Genomic_DNA"/>
</dbReference>
<evidence type="ECO:0000256" key="8">
    <source>
        <dbReference type="HAMAP-Rule" id="MF_00260"/>
    </source>
</evidence>
<evidence type="ECO:0000259" key="9">
    <source>
        <dbReference type="Pfam" id="PF01379"/>
    </source>
</evidence>
<evidence type="ECO:0000256" key="7">
    <source>
        <dbReference type="ARBA" id="ARBA00048169"/>
    </source>
</evidence>
<dbReference type="InterPro" id="IPR022418">
    <property type="entry name" value="Porphobilinogen_deaminase_C"/>
</dbReference>
<evidence type="ECO:0000256" key="6">
    <source>
        <dbReference type="ARBA" id="ARBA00023244"/>
    </source>
</evidence>
<dbReference type="FunFam" id="3.40.190.10:FF:000005">
    <property type="entry name" value="Porphobilinogen deaminase"/>
    <property type="match status" value="1"/>
</dbReference>
<dbReference type="Pfam" id="PF03900">
    <property type="entry name" value="Porphobil_deamC"/>
    <property type="match status" value="1"/>
</dbReference>
<accession>A0A6V8LUF0</accession>
<dbReference type="AlphaFoldDB" id="A0A6V8LUF0"/>
<proteinExistence type="inferred from homology"/>
<dbReference type="InterPro" id="IPR036803">
    <property type="entry name" value="Porphobilinogen_deaminase_C_sf"/>
</dbReference>
<dbReference type="PROSITE" id="PS00533">
    <property type="entry name" value="PORPHOBILINOGEN_DEAM"/>
    <property type="match status" value="1"/>
</dbReference>
<evidence type="ECO:0000313" key="12">
    <source>
        <dbReference type="Proteomes" id="UP000494245"/>
    </source>
</evidence>
<comment type="function">
    <text evidence="1 8">Tetrapolymerization of the monopyrrole PBG into the hydroxymethylbilane pre-uroporphyrinogen in several discrete steps.</text>
</comment>
<reference evidence="11 12" key="2">
    <citation type="submission" date="2020-05" db="EMBL/GenBank/DDBJ databases">
        <title>Draft genome sequence of Desulfovibrio sp. strainFSS-1.</title>
        <authorList>
            <person name="Shimoshige H."/>
            <person name="Kobayashi H."/>
            <person name="Maekawa T."/>
        </authorList>
    </citation>
    <scope>NUCLEOTIDE SEQUENCE [LARGE SCALE GENOMIC DNA]</scope>
    <source>
        <strain evidence="11 12">SIID29052-01</strain>
    </source>
</reference>
<comment type="cofactor">
    <cofactor evidence="8">
        <name>dipyrromethane</name>
        <dbReference type="ChEBI" id="CHEBI:60342"/>
    </cofactor>
    <text evidence="8">Binds 1 dipyrromethane group covalently.</text>
</comment>
<dbReference type="PANTHER" id="PTHR11557:SF0">
    <property type="entry name" value="PORPHOBILINOGEN DEAMINASE"/>
    <property type="match status" value="1"/>
</dbReference>
<dbReference type="Gene3D" id="3.30.160.40">
    <property type="entry name" value="Porphobilinogen deaminase, C-terminal domain"/>
    <property type="match status" value="1"/>
</dbReference>
<comment type="subunit">
    <text evidence="4 8">Monomer.</text>
</comment>
<keyword evidence="12" id="KW-1185">Reference proteome</keyword>
<dbReference type="GO" id="GO:0006782">
    <property type="term" value="P:protoporphyrinogen IX biosynthetic process"/>
    <property type="evidence" value="ECO:0007669"/>
    <property type="project" value="UniProtKB-UniRule"/>
</dbReference>
<evidence type="ECO:0000313" key="11">
    <source>
        <dbReference type="EMBL" id="GFK93267.1"/>
    </source>
</evidence>
<feature type="domain" description="Porphobilinogen deaminase C-terminal" evidence="10">
    <location>
        <begin position="235"/>
        <end position="302"/>
    </location>
</feature>
<dbReference type="InterPro" id="IPR000860">
    <property type="entry name" value="HemC"/>
</dbReference>
<protein>
    <recommendedName>
        <fullName evidence="8">Porphobilinogen deaminase</fullName>
        <shortName evidence="8">PBG</shortName>
        <ecNumber evidence="8">2.5.1.61</ecNumber>
    </recommendedName>
    <alternativeName>
        <fullName evidence="8">Hydroxymethylbilane synthase</fullName>
        <shortName evidence="8">HMBS</shortName>
    </alternativeName>
    <alternativeName>
        <fullName evidence="8">Pre-uroporphyrinogen synthase</fullName>
    </alternativeName>
</protein>
<dbReference type="UniPathway" id="UPA00251">
    <property type="reaction ID" value="UER00319"/>
</dbReference>
<evidence type="ECO:0000256" key="2">
    <source>
        <dbReference type="ARBA" id="ARBA00004735"/>
    </source>
</evidence>
<comment type="pathway">
    <text evidence="2">Porphyrin-containing compound metabolism; protoporphyrin-IX biosynthesis; coproporphyrinogen-III from 5-aminolevulinate: step 2/4.</text>
</comment>
<keyword evidence="5 8" id="KW-0808">Transferase</keyword>
<organism evidence="11 12">
    <name type="scientific">Fundidesulfovibrio magnetotacticus</name>
    <dbReference type="NCBI Taxonomy" id="2730080"/>
    <lineage>
        <taxon>Bacteria</taxon>
        <taxon>Pseudomonadati</taxon>
        <taxon>Thermodesulfobacteriota</taxon>
        <taxon>Desulfovibrionia</taxon>
        <taxon>Desulfovibrionales</taxon>
        <taxon>Desulfovibrionaceae</taxon>
        <taxon>Fundidesulfovibrio</taxon>
    </lineage>
</organism>
<dbReference type="Gene3D" id="3.40.190.10">
    <property type="entry name" value="Periplasmic binding protein-like II"/>
    <property type="match status" value="2"/>
</dbReference>
<dbReference type="FunFam" id="3.40.190.10:FF:000004">
    <property type="entry name" value="Porphobilinogen deaminase"/>
    <property type="match status" value="1"/>
</dbReference>
<comment type="caution">
    <text evidence="11">The sequence shown here is derived from an EMBL/GenBank/DDBJ whole genome shotgun (WGS) entry which is preliminary data.</text>
</comment>
<reference evidence="11 12" key="1">
    <citation type="submission" date="2020-04" db="EMBL/GenBank/DDBJ databases">
        <authorList>
            <consortium name="Desulfovibrio sp. FSS-1 genome sequencing consortium"/>
            <person name="Shimoshige H."/>
            <person name="Kobayashi H."/>
            <person name="Maekawa T."/>
        </authorList>
    </citation>
    <scope>NUCLEOTIDE SEQUENCE [LARGE SCALE GENOMIC DNA]</scope>
    <source>
        <strain evidence="11 12">SIID29052-01</strain>
    </source>
</reference>
<dbReference type="InterPro" id="IPR022417">
    <property type="entry name" value="Porphobilin_deaminase_N"/>
</dbReference>
<evidence type="ECO:0000256" key="5">
    <source>
        <dbReference type="ARBA" id="ARBA00022679"/>
    </source>
</evidence>